<evidence type="ECO:0000313" key="2">
    <source>
        <dbReference type="Proteomes" id="UP001066276"/>
    </source>
</evidence>
<keyword evidence="2" id="KW-1185">Reference proteome</keyword>
<accession>A0AAV7SD11</accession>
<gene>
    <name evidence="1" type="ORF">NDU88_001472</name>
</gene>
<reference evidence="1" key="1">
    <citation type="journal article" date="2022" name="bioRxiv">
        <title>Sequencing and chromosome-scale assembly of the giantPleurodeles waltlgenome.</title>
        <authorList>
            <person name="Brown T."/>
            <person name="Elewa A."/>
            <person name="Iarovenko S."/>
            <person name="Subramanian E."/>
            <person name="Araus A.J."/>
            <person name="Petzold A."/>
            <person name="Susuki M."/>
            <person name="Suzuki K.-i.T."/>
            <person name="Hayashi T."/>
            <person name="Toyoda A."/>
            <person name="Oliveira C."/>
            <person name="Osipova E."/>
            <person name="Leigh N.D."/>
            <person name="Simon A."/>
            <person name="Yun M.H."/>
        </authorList>
    </citation>
    <scope>NUCLEOTIDE SEQUENCE</scope>
    <source>
        <strain evidence="1">20211129_DDA</strain>
        <tissue evidence="1">Liver</tissue>
    </source>
</reference>
<sequence>MCIGAAGGIRRALLSELHGTAEKLRKADSEAALNSTANNNMITLEKQWGDTETRLRNFDYRYHTARLHTEGARSSRMLAWLAKGTQQHTPINAIRLDTGVIVNTQSEINNAFRQYYARLYQAEPPSLAPQLVDFFRTSHVNQLTTAQALELDKPIESD</sequence>
<evidence type="ECO:0000313" key="1">
    <source>
        <dbReference type="EMBL" id="KAJ1160983.1"/>
    </source>
</evidence>
<dbReference type="Proteomes" id="UP001066276">
    <property type="component" value="Chromosome 4_2"/>
</dbReference>
<protein>
    <submittedName>
        <fullName evidence="1">Uncharacterized protein</fullName>
    </submittedName>
</protein>
<dbReference type="AlphaFoldDB" id="A0AAV7SD11"/>
<name>A0AAV7SD11_PLEWA</name>
<organism evidence="1 2">
    <name type="scientific">Pleurodeles waltl</name>
    <name type="common">Iberian ribbed newt</name>
    <dbReference type="NCBI Taxonomy" id="8319"/>
    <lineage>
        <taxon>Eukaryota</taxon>
        <taxon>Metazoa</taxon>
        <taxon>Chordata</taxon>
        <taxon>Craniata</taxon>
        <taxon>Vertebrata</taxon>
        <taxon>Euteleostomi</taxon>
        <taxon>Amphibia</taxon>
        <taxon>Batrachia</taxon>
        <taxon>Caudata</taxon>
        <taxon>Salamandroidea</taxon>
        <taxon>Salamandridae</taxon>
        <taxon>Pleurodelinae</taxon>
        <taxon>Pleurodeles</taxon>
    </lineage>
</organism>
<comment type="caution">
    <text evidence="1">The sequence shown here is derived from an EMBL/GenBank/DDBJ whole genome shotgun (WGS) entry which is preliminary data.</text>
</comment>
<proteinExistence type="predicted"/>
<dbReference type="EMBL" id="JANPWB010000008">
    <property type="protein sequence ID" value="KAJ1160983.1"/>
    <property type="molecule type" value="Genomic_DNA"/>
</dbReference>